<feature type="transmembrane region" description="Helical" evidence="11">
    <location>
        <begin position="34"/>
        <end position="55"/>
    </location>
</feature>
<sequence>MKLQVDENMKSESVVAIAKKILEEQGIEGLYQGWWSSVVSLGASNFVYFYTYNAFKTIYRKLIAKKDKVDIDPVTNLLIASLAGVINVVMTTPLWIAGTRLSTQRKSKGKQESKDRTERPYEGVWDCLTRIVKEEGVAALWKGVGPSLVLVSNPSIQFVTYERLRAPMAKIAEKRGTAITAVEFFVMGAIAKAVATVLTYPLQIAQSRLRADKGTKEDPTKRNYAGTADVLAKIAKEKGIKGWFKGMEAKLWQTVLTAAFQFLTYEQVQKLVFSLLLGKEVKITTGK</sequence>
<feature type="transmembrane region" description="Helical" evidence="11">
    <location>
        <begin position="76"/>
        <end position="96"/>
    </location>
</feature>
<evidence type="ECO:0000313" key="12">
    <source>
        <dbReference type="EMBL" id="CAD9706171.1"/>
    </source>
</evidence>
<dbReference type="PANTHER" id="PTHR45939:SF5">
    <property type="entry name" value="PEROXISOMAL MEMBRANE PROTEIN PMP34"/>
    <property type="match status" value="1"/>
</dbReference>
<evidence type="ECO:0000256" key="5">
    <source>
        <dbReference type="ARBA" id="ARBA00022737"/>
    </source>
</evidence>
<dbReference type="InterPro" id="IPR052217">
    <property type="entry name" value="Mito/Peroxisomal_Carrier"/>
</dbReference>
<feature type="repeat" description="Solcar" evidence="9">
    <location>
        <begin position="1"/>
        <end position="58"/>
    </location>
</feature>
<proteinExistence type="inferred from homology"/>
<dbReference type="PANTHER" id="PTHR45939">
    <property type="entry name" value="PEROXISOMAL MEMBRANE PROTEIN PMP34-RELATED"/>
    <property type="match status" value="1"/>
</dbReference>
<dbReference type="SUPFAM" id="SSF103506">
    <property type="entry name" value="Mitochondrial carrier"/>
    <property type="match status" value="1"/>
</dbReference>
<keyword evidence="7 9" id="KW-0472">Membrane</keyword>
<organism evidence="12">
    <name type="scientific">Mucochytrium quahogii</name>
    <dbReference type="NCBI Taxonomy" id="96639"/>
    <lineage>
        <taxon>Eukaryota</taxon>
        <taxon>Sar</taxon>
        <taxon>Stramenopiles</taxon>
        <taxon>Bigyra</taxon>
        <taxon>Labyrinthulomycetes</taxon>
        <taxon>Thraustochytrida</taxon>
        <taxon>Thraustochytriidae</taxon>
        <taxon>Mucochytrium</taxon>
    </lineage>
</organism>
<evidence type="ECO:0000256" key="2">
    <source>
        <dbReference type="ARBA" id="ARBA00006375"/>
    </source>
</evidence>
<dbReference type="GO" id="GO:0080122">
    <property type="term" value="F:AMP transmembrane transporter activity"/>
    <property type="evidence" value="ECO:0007669"/>
    <property type="project" value="TreeGrafter"/>
</dbReference>
<keyword evidence="5" id="KW-0677">Repeat</keyword>
<keyword evidence="3 10" id="KW-0813">Transport</keyword>
<dbReference type="AlphaFoldDB" id="A0A7S2SQH1"/>
<dbReference type="Pfam" id="PF00153">
    <property type="entry name" value="Mito_carr"/>
    <property type="match status" value="3"/>
</dbReference>
<name>A0A7S2SQH1_9STRA</name>
<comment type="similarity">
    <text evidence="2 10">Belongs to the mitochondrial carrier (TC 2.A.29) family.</text>
</comment>
<keyword evidence="6 11" id="KW-1133">Transmembrane helix</keyword>
<evidence type="ECO:0000256" key="9">
    <source>
        <dbReference type="PROSITE-ProRule" id="PRU00282"/>
    </source>
</evidence>
<keyword evidence="4 9" id="KW-0812">Transmembrane</keyword>
<dbReference type="GO" id="GO:0015230">
    <property type="term" value="F:FAD transmembrane transporter activity"/>
    <property type="evidence" value="ECO:0007669"/>
    <property type="project" value="TreeGrafter"/>
</dbReference>
<dbReference type="GO" id="GO:0005347">
    <property type="term" value="F:ATP transmembrane transporter activity"/>
    <property type="evidence" value="ECO:0007669"/>
    <property type="project" value="TreeGrafter"/>
</dbReference>
<dbReference type="Gene3D" id="1.50.40.10">
    <property type="entry name" value="Mitochondrial carrier domain"/>
    <property type="match status" value="1"/>
</dbReference>
<evidence type="ECO:0000256" key="1">
    <source>
        <dbReference type="ARBA" id="ARBA00004585"/>
    </source>
</evidence>
<comment type="subcellular location">
    <subcellularLocation>
        <location evidence="1">Peroxisome membrane</location>
        <topology evidence="1">Multi-pass membrane protein</topology>
    </subcellularLocation>
</comment>
<dbReference type="GO" id="GO:0044610">
    <property type="term" value="F:FMN transmembrane transporter activity"/>
    <property type="evidence" value="ECO:0007669"/>
    <property type="project" value="TreeGrafter"/>
</dbReference>
<dbReference type="InterPro" id="IPR018108">
    <property type="entry name" value="MCP_transmembrane"/>
</dbReference>
<evidence type="ECO:0000256" key="6">
    <source>
        <dbReference type="ARBA" id="ARBA00022989"/>
    </source>
</evidence>
<evidence type="ECO:0000256" key="7">
    <source>
        <dbReference type="ARBA" id="ARBA00023136"/>
    </source>
</evidence>
<dbReference type="GO" id="GO:0005778">
    <property type="term" value="C:peroxisomal membrane"/>
    <property type="evidence" value="ECO:0007669"/>
    <property type="project" value="UniProtKB-SubCell"/>
</dbReference>
<evidence type="ECO:0000256" key="11">
    <source>
        <dbReference type="SAM" id="Phobius"/>
    </source>
</evidence>
<feature type="repeat" description="Solcar" evidence="9">
    <location>
        <begin position="179"/>
        <end position="271"/>
    </location>
</feature>
<evidence type="ECO:0000256" key="10">
    <source>
        <dbReference type="RuleBase" id="RU000488"/>
    </source>
</evidence>
<evidence type="ECO:0000256" key="4">
    <source>
        <dbReference type="ARBA" id="ARBA00022692"/>
    </source>
</evidence>
<evidence type="ECO:0000256" key="8">
    <source>
        <dbReference type="ARBA" id="ARBA00023140"/>
    </source>
</evidence>
<dbReference type="InterPro" id="IPR023395">
    <property type="entry name" value="MCP_dom_sf"/>
</dbReference>
<dbReference type="GO" id="GO:0051724">
    <property type="term" value="F:NAD transmembrane transporter activity"/>
    <property type="evidence" value="ECO:0007669"/>
    <property type="project" value="TreeGrafter"/>
</dbReference>
<dbReference type="PROSITE" id="PS50920">
    <property type="entry name" value="SOLCAR"/>
    <property type="match status" value="3"/>
</dbReference>
<dbReference type="GO" id="GO:0015217">
    <property type="term" value="F:ADP transmembrane transporter activity"/>
    <property type="evidence" value="ECO:0007669"/>
    <property type="project" value="TreeGrafter"/>
</dbReference>
<protein>
    <submittedName>
        <fullName evidence="12">Uncharacterized protein</fullName>
    </submittedName>
</protein>
<evidence type="ECO:0000256" key="3">
    <source>
        <dbReference type="ARBA" id="ARBA00022448"/>
    </source>
</evidence>
<reference evidence="12" key="1">
    <citation type="submission" date="2021-01" db="EMBL/GenBank/DDBJ databases">
        <authorList>
            <person name="Corre E."/>
            <person name="Pelletier E."/>
            <person name="Niang G."/>
            <person name="Scheremetjew M."/>
            <person name="Finn R."/>
            <person name="Kale V."/>
            <person name="Holt S."/>
            <person name="Cochrane G."/>
            <person name="Meng A."/>
            <person name="Brown T."/>
            <person name="Cohen L."/>
        </authorList>
    </citation>
    <scope>NUCLEOTIDE SEQUENCE</scope>
    <source>
        <strain evidence="12">NY070348D</strain>
    </source>
</reference>
<keyword evidence="8" id="KW-0576">Peroxisome</keyword>
<dbReference type="GO" id="GO:0015228">
    <property type="term" value="F:coenzyme A transmembrane transporter activity"/>
    <property type="evidence" value="ECO:0007669"/>
    <property type="project" value="TreeGrafter"/>
</dbReference>
<accession>A0A7S2SQH1</accession>
<dbReference type="EMBL" id="HBHK01026428">
    <property type="protein sequence ID" value="CAD9706171.1"/>
    <property type="molecule type" value="Transcribed_RNA"/>
</dbReference>
<feature type="repeat" description="Solcar" evidence="9">
    <location>
        <begin position="71"/>
        <end position="167"/>
    </location>
</feature>
<gene>
    <name evidence="12" type="ORF">QSP1433_LOCUS16618</name>
</gene>